<dbReference type="Proteomes" id="UP001447188">
    <property type="component" value="Unassembled WGS sequence"/>
</dbReference>
<gene>
    <name evidence="1" type="ORF">Q9L58_010348</name>
</gene>
<dbReference type="EMBL" id="JBBBZM010000377">
    <property type="protein sequence ID" value="KAL0630803.1"/>
    <property type="molecule type" value="Genomic_DNA"/>
</dbReference>
<feature type="non-terminal residue" evidence="1">
    <location>
        <position position="1"/>
    </location>
</feature>
<evidence type="ECO:0000313" key="2">
    <source>
        <dbReference type="Proteomes" id="UP001447188"/>
    </source>
</evidence>
<name>A0ABR3G4R1_9PEZI</name>
<reference evidence="1 2" key="1">
    <citation type="submission" date="2024-02" db="EMBL/GenBank/DDBJ databases">
        <title>Discinaceae phylogenomics.</title>
        <authorList>
            <person name="Dirks A.C."/>
            <person name="James T.Y."/>
        </authorList>
    </citation>
    <scope>NUCLEOTIDE SEQUENCE [LARGE SCALE GENOMIC DNA]</scope>
    <source>
        <strain evidence="1 2">ACD0624</strain>
    </source>
</reference>
<keyword evidence="2" id="KW-1185">Reference proteome</keyword>
<proteinExistence type="predicted"/>
<sequence>LIQAPDFHNDLLKGILGIGDLLKGKLVIGDRNSTLYDHLRPTAIVRNGTLCDSLMFTAIQERISRRLAPVTETSSLIEFLEFYEKLLREMLAIEDSKFTIGDNLFSSAIIASINRHLGPLPNDNLVKTVMSF</sequence>
<evidence type="ECO:0008006" key="3">
    <source>
        <dbReference type="Google" id="ProtNLM"/>
    </source>
</evidence>
<protein>
    <recommendedName>
        <fullName evidence="3">Cytochrome P450 76AD1-like protein</fullName>
    </recommendedName>
</protein>
<comment type="caution">
    <text evidence="1">The sequence shown here is derived from an EMBL/GenBank/DDBJ whole genome shotgun (WGS) entry which is preliminary data.</text>
</comment>
<accession>A0ABR3G4R1</accession>
<organism evidence="1 2">
    <name type="scientific">Discina gigas</name>
    <dbReference type="NCBI Taxonomy" id="1032678"/>
    <lineage>
        <taxon>Eukaryota</taxon>
        <taxon>Fungi</taxon>
        <taxon>Dikarya</taxon>
        <taxon>Ascomycota</taxon>
        <taxon>Pezizomycotina</taxon>
        <taxon>Pezizomycetes</taxon>
        <taxon>Pezizales</taxon>
        <taxon>Discinaceae</taxon>
        <taxon>Discina</taxon>
    </lineage>
</organism>
<evidence type="ECO:0000313" key="1">
    <source>
        <dbReference type="EMBL" id="KAL0630803.1"/>
    </source>
</evidence>